<dbReference type="Proteomes" id="UP001521137">
    <property type="component" value="Unassembled WGS sequence"/>
</dbReference>
<dbReference type="SUPFAM" id="SSF56935">
    <property type="entry name" value="Porins"/>
    <property type="match status" value="1"/>
</dbReference>
<dbReference type="Pfam" id="PF14905">
    <property type="entry name" value="OMP_b-brl_3"/>
    <property type="match status" value="1"/>
</dbReference>
<keyword evidence="10" id="KW-0675">Receptor</keyword>
<dbReference type="InterPro" id="IPR041700">
    <property type="entry name" value="OMP_b-brl_3"/>
</dbReference>
<keyword evidence="3 8" id="KW-1134">Transmembrane beta strand</keyword>
<keyword evidence="7 8" id="KW-0998">Cell outer membrane</keyword>
<accession>A0ABS9D6E1</accession>
<evidence type="ECO:0000256" key="6">
    <source>
        <dbReference type="ARBA" id="ARBA00023136"/>
    </source>
</evidence>
<dbReference type="EMBL" id="JAKGAS010000005">
    <property type="protein sequence ID" value="MCF2948498.1"/>
    <property type="molecule type" value="Genomic_DNA"/>
</dbReference>
<evidence type="ECO:0000256" key="1">
    <source>
        <dbReference type="ARBA" id="ARBA00004571"/>
    </source>
</evidence>
<keyword evidence="4 8" id="KW-0812">Transmembrane</keyword>
<comment type="similarity">
    <text evidence="8">Belongs to the TonB-dependent receptor family.</text>
</comment>
<protein>
    <submittedName>
        <fullName evidence="10">TonB-dependent receptor</fullName>
    </submittedName>
</protein>
<proteinExistence type="inferred from homology"/>
<dbReference type="PROSITE" id="PS52016">
    <property type="entry name" value="TONB_DEPENDENT_REC_3"/>
    <property type="match status" value="1"/>
</dbReference>
<evidence type="ECO:0000256" key="3">
    <source>
        <dbReference type="ARBA" id="ARBA00022452"/>
    </source>
</evidence>
<gene>
    <name evidence="10" type="ORF">L0668_10305</name>
</gene>
<name>A0ABS9D6E1_9ALTE</name>
<evidence type="ECO:0000256" key="7">
    <source>
        <dbReference type="ARBA" id="ARBA00023237"/>
    </source>
</evidence>
<reference evidence="10 11" key="1">
    <citation type="submission" date="2022-01" db="EMBL/GenBank/DDBJ databases">
        <title>Paraglaciecola sp. G1-23.</title>
        <authorList>
            <person name="Jin M.S."/>
            <person name="Han D.M."/>
            <person name="Kim H.M."/>
            <person name="Jeon C.O."/>
        </authorList>
    </citation>
    <scope>NUCLEOTIDE SEQUENCE [LARGE SCALE GENOMIC DNA]</scope>
    <source>
        <strain evidence="10 11">G1-23</strain>
    </source>
</reference>
<evidence type="ECO:0000313" key="11">
    <source>
        <dbReference type="Proteomes" id="UP001521137"/>
    </source>
</evidence>
<feature type="domain" description="Outer membrane protein beta-barrel" evidence="9">
    <location>
        <begin position="373"/>
        <end position="505"/>
    </location>
</feature>
<keyword evidence="2 8" id="KW-0813">Transport</keyword>
<keyword evidence="6 8" id="KW-0472">Membrane</keyword>
<keyword evidence="5" id="KW-0732">Signal</keyword>
<dbReference type="PANTHER" id="PTHR30069:SF29">
    <property type="entry name" value="HEMOGLOBIN AND HEMOGLOBIN-HAPTOGLOBIN-BINDING PROTEIN 1-RELATED"/>
    <property type="match status" value="1"/>
</dbReference>
<evidence type="ECO:0000259" key="9">
    <source>
        <dbReference type="Pfam" id="PF14905"/>
    </source>
</evidence>
<evidence type="ECO:0000256" key="4">
    <source>
        <dbReference type="ARBA" id="ARBA00022692"/>
    </source>
</evidence>
<evidence type="ECO:0000256" key="5">
    <source>
        <dbReference type="ARBA" id="ARBA00022729"/>
    </source>
</evidence>
<dbReference type="RefSeq" id="WP_235312338.1">
    <property type="nucleotide sequence ID" value="NZ_JAKGAS010000005.1"/>
</dbReference>
<dbReference type="PANTHER" id="PTHR30069">
    <property type="entry name" value="TONB-DEPENDENT OUTER MEMBRANE RECEPTOR"/>
    <property type="match status" value="1"/>
</dbReference>
<keyword evidence="11" id="KW-1185">Reference proteome</keyword>
<evidence type="ECO:0000256" key="2">
    <source>
        <dbReference type="ARBA" id="ARBA00022448"/>
    </source>
</evidence>
<dbReference type="InterPro" id="IPR036942">
    <property type="entry name" value="Beta-barrel_TonB_sf"/>
</dbReference>
<evidence type="ECO:0000256" key="8">
    <source>
        <dbReference type="PROSITE-ProRule" id="PRU01360"/>
    </source>
</evidence>
<dbReference type="Gene3D" id="2.40.170.20">
    <property type="entry name" value="TonB-dependent receptor, beta-barrel domain"/>
    <property type="match status" value="1"/>
</dbReference>
<comment type="subcellular location">
    <subcellularLocation>
        <location evidence="1 8">Cell outer membrane</location>
        <topology evidence="1 8">Multi-pass membrane protein</topology>
    </subcellularLocation>
</comment>
<dbReference type="InterPro" id="IPR039426">
    <property type="entry name" value="TonB-dep_rcpt-like"/>
</dbReference>
<sequence>MPGVLYAGGDDGGGPAVRGSSPQDNAFFIDGMPAGYIYHLFGDSVFNKNIVQDFNFQASSFGAQYGEATGGIFDVKLRDPRQQDIKFTLDASLTKTGIFAEGSIAKDQAFYASYRRSLIHLFLKEGSDEEGITITDAPISDDYQTKYQWQIGSNQKLTISALGASDEAGADISSLSEEGRIQPDLIGNARVKTSANSQSIFYEYFGNKTYSSIGINQLVTEDRSSFGAGQFTDGKNTQSNLRASVTSNIVPNHTITFGLDAQRNSFDYAYDIINYTCTEITPDCESQRGERVQGSDEIEIDVIGAYLIDSWYLSKTVMVEIGTRFEKDSYTDESFVHPRISLAWMLNNSSTVFAKGGVYSRFPDGEQALPTLGNPDLKPFLANHYSAGVENDWNALWSSKFEIYYKQLEDLPRATDDLSPNPSLNYTNDVSGESYGAELLVERQKQNGWYAWASFSYSKSERTDELSKQTTPYRLDTPWVLNMVANYEYSDDWEFGARFTARAGARYTPIDSLRVNPDFPDNFLPNYGELNSEILPDYVRLDLQAKYSRLPYGLDGAVTFALLNALGGDNVSGYYYLPDGTESLTNVPIEAEKGLEVFPSIGIELSF</sequence>
<organism evidence="10 11">
    <name type="scientific">Paraglaciecola algarum</name>
    <dbReference type="NCBI Taxonomy" id="3050085"/>
    <lineage>
        <taxon>Bacteria</taxon>
        <taxon>Pseudomonadati</taxon>
        <taxon>Pseudomonadota</taxon>
        <taxon>Gammaproteobacteria</taxon>
        <taxon>Alteromonadales</taxon>
        <taxon>Alteromonadaceae</taxon>
        <taxon>Paraglaciecola</taxon>
    </lineage>
</organism>
<comment type="caution">
    <text evidence="10">The sequence shown here is derived from an EMBL/GenBank/DDBJ whole genome shotgun (WGS) entry which is preliminary data.</text>
</comment>
<evidence type="ECO:0000313" key="10">
    <source>
        <dbReference type="EMBL" id="MCF2948498.1"/>
    </source>
</evidence>